<dbReference type="AlphaFoldDB" id="A0A0A9NSS4"/>
<sequence length="47" mass="5870">MKDSPRAKLFFYMLLIHFRRKHPILHLFTPRSILILAWRFQNLVFKE</sequence>
<organism evidence="1">
    <name type="scientific">Arundo donax</name>
    <name type="common">Giant reed</name>
    <name type="synonym">Donax arundinaceus</name>
    <dbReference type="NCBI Taxonomy" id="35708"/>
    <lineage>
        <taxon>Eukaryota</taxon>
        <taxon>Viridiplantae</taxon>
        <taxon>Streptophyta</taxon>
        <taxon>Embryophyta</taxon>
        <taxon>Tracheophyta</taxon>
        <taxon>Spermatophyta</taxon>
        <taxon>Magnoliopsida</taxon>
        <taxon>Liliopsida</taxon>
        <taxon>Poales</taxon>
        <taxon>Poaceae</taxon>
        <taxon>PACMAD clade</taxon>
        <taxon>Arundinoideae</taxon>
        <taxon>Arundineae</taxon>
        <taxon>Arundo</taxon>
    </lineage>
</organism>
<evidence type="ECO:0000313" key="1">
    <source>
        <dbReference type="EMBL" id="JAD25636.1"/>
    </source>
</evidence>
<name>A0A0A9NSS4_ARUDO</name>
<reference evidence="1" key="2">
    <citation type="journal article" date="2015" name="Data Brief">
        <title>Shoot transcriptome of the giant reed, Arundo donax.</title>
        <authorList>
            <person name="Barrero R.A."/>
            <person name="Guerrero F.D."/>
            <person name="Moolhuijzen P."/>
            <person name="Goolsby J.A."/>
            <person name="Tidwell J."/>
            <person name="Bellgard S.E."/>
            <person name="Bellgard M.I."/>
        </authorList>
    </citation>
    <scope>NUCLEOTIDE SEQUENCE</scope>
    <source>
        <tissue evidence="1">Shoot tissue taken approximately 20 cm above the soil surface</tissue>
    </source>
</reference>
<reference evidence="1" key="1">
    <citation type="submission" date="2014-09" db="EMBL/GenBank/DDBJ databases">
        <authorList>
            <person name="Magalhaes I.L.F."/>
            <person name="Oliveira U."/>
            <person name="Santos F.R."/>
            <person name="Vidigal T.H.D.A."/>
            <person name="Brescovit A.D."/>
            <person name="Santos A.J."/>
        </authorList>
    </citation>
    <scope>NUCLEOTIDE SEQUENCE</scope>
    <source>
        <tissue evidence="1">Shoot tissue taken approximately 20 cm above the soil surface</tissue>
    </source>
</reference>
<accession>A0A0A9NSS4</accession>
<protein>
    <submittedName>
        <fullName evidence="1">Uncharacterized protein</fullName>
    </submittedName>
</protein>
<dbReference type="EMBL" id="GBRH01272259">
    <property type="protein sequence ID" value="JAD25636.1"/>
    <property type="molecule type" value="Transcribed_RNA"/>
</dbReference>
<proteinExistence type="predicted"/>